<dbReference type="Proteomes" id="UP000433104">
    <property type="component" value="Unassembled WGS sequence"/>
</dbReference>
<evidence type="ECO:0000259" key="1">
    <source>
        <dbReference type="Pfam" id="PF22522"/>
    </source>
</evidence>
<dbReference type="Pfam" id="PF22522">
    <property type="entry name" value="DUF6998"/>
    <property type="match status" value="1"/>
</dbReference>
<protein>
    <recommendedName>
        <fullName evidence="1">DUF6998 domain-containing protein</fullName>
    </recommendedName>
</protein>
<accession>A0A844ZD53</accession>
<keyword evidence="3" id="KW-1185">Reference proteome</keyword>
<name>A0A844ZD53_9SPHN</name>
<reference evidence="2 3" key="1">
    <citation type="submission" date="2019-12" db="EMBL/GenBank/DDBJ databases">
        <title>Genomic-based taxomic classification of the family Erythrobacteraceae.</title>
        <authorList>
            <person name="Xu L."/>
        </authorList>
    </citation>
    <scope>NUCLEOTIDE SEQUENCE [LARGE SCALE GENOMIC DNA]</scope>
    <source>
        <strain evidence="2 3">MCCC 1A09962</strain>
    </source>
</reference>
<proteinExistence type="predicted"/>
<dbReference type="InterPro" id="IPR054267">
    <property type="entry name" value="DUF6998"/>
</dbReference>
<sequence length="157" mass="17272">MTETPEAQRVREILAEVRPLAGEYYRLTGKPLGVTGEIAEYVAAEILGLELAPPRTEGYDAIRKTSNGSQRIQIKGRAFGDGSSKSQRIGKIKRDAPCDSVMLVLMDNRTFDPREIWEATSANVEIALALPGSKSRERGALSVTAFKRIAVRIWLPS</sequence>
<organism evidence="2 3">
    <name type="scientific">Parapontixanthobacter aurantiacus</name>
    <dbReference type="NCBI Taxonomy" id="1463599"/>
    <lineage>
        <taxon>Bacteria</taxon>
        <taxon>Pseudomonadati</taxon>
        <taxon>Pseudomonadota</taxon>
        <taxon>Alphaproteobacteria</taxon>
        <taxon>Sphingomonadales</taxon>
        <taxon>Erythrobacteraceae</taxon>
        <taxon>Parapontixanthobacter</taxon>
    </lineage>
</organism>
<evidence type="ECO:0000313" key="3">
    <source>
        <dbReference type="Proteomes" id="UP000433104"/>
    </source>
</evidence>
<gene>
    <name evidence="2" type="ORF">GRI38_02740</name>
</gene>
<dbReference type="EMBL" id="WTYW01000001">
    <property type="protein sequence ID" value="MXO84947.1"/>
    <property type="molecule type" value="Genomic_DNA"/>
</dbReference>
<dbReference type="AlphaFoldDB" id="A0A844ZD53"/>
<dbReference type="RefSeq" id="WP_160681443.1">
    <property type="nucleotide sequence ID" value="NZ_WTYW01000001.1"/>
</dbReference>
<dbReference type="OrthoDB" id="8420327at2"/>
<comment type="caution">
    <text evidence="2">The sequence shown here is derived from an EMBL/GenBank/DDBJ whole genome shotgun (WGS) entry which is preliminary data.</text>
</comment>
<feature type="domain" description="DUF6998" evidence="1">
    <location>
        <begin position="35"/>
        <end position="149"/>
    </location>
</feature>
<evidence type="ECO:0000313" key="2">
    <source>
        <dbReference type="EMBL" id="MXO84947.1"/>
    </source>
</evidence>